<evidence type="ECO:0000256" key="2">
    <source>
        <dbReference type="ARBA" id="ARBA00022679"/>
    </source>
</evidence>
<sequence length="197" mass="21564">MSSLVQGYLCVLIFPIEFSLSVLSVSMAMAHLISSPNVSSLTTGANLWGTKLSFTSIYCESSGGSKTSQHKIKTQIQYDPLRFQLSSFNHHYKSIQNYAVKAVTVPSPESESEASNSNNIVDSVKNLMAVLYQFLYPYALFGHASVAISASLVAVEKLSDISPLFFIGLLKAVLPHSLVILYVNGVNQLFDFEIDKV</sequence>
<dbReference type="GO" id="GO:0016740">
    <property type="term" value="F:transferase activity"/>
    <property type="evidence" value="ECO:0007669"/>
    <property type="project" value="UniProtKB-KW"/>
</dbReference>
<gene>
    <name evidence="4" type="ORF">V8G54_029176</name>
</gene>
<feature type="transmembrane region" description="Helical" evidence="3">
    <location>
        <begin position="164"/>
        <end position="183"/>
    </location>
</feature>
<protein>
    <submittedName>
        <fullName evidence="4">Uncharacterized protein</fullName>
    </submittedName>
</protein>
<keyword evidence="3" id="KW-0812">Transmembrane</keyword>
<name>A0AAQ3MTR8_VIGMU</name>
<keyword evidence="5" id="KW-1185">Reference proteome</keyword>
<keyword evidence="2" id="KW-0808">Transferase</keyword>
<keyword evidence="3" id="KW-0472">Membrane</keyword>
<dbReference type="PANTHER" id="PTHR43009">
    <property type="entry name" value="HOMOGENTISATE SOLANESYLTRANSFERASE, CHLOROPLASTIC"/>
    <property type="match status" value="1"/>
</dbReference>
<evidence type="ECO:0000256" key="3">
    <source>
        <dbReference type="SAM" id="Phobius"/>
    </source>
</evidence>
<feature type="transmembrane region" description="Helical" evidence="3">
    <location>
        <begin position="135"/>
        <end position="155"/>
    </location>
</feature>
<dbReference type="EMBL" id="CP144692">
    <property type="protein sequence ID" value="WVY97025.1"/>
    <property type="molecule type" value="Genomic_DNA"/>
</dbReference>
<proteinExistence type="inferred from homology"/>
<dbReference type="Proteomes" id="UP001374535">
    <property type="component" value="Chromosome 9"/>
</dbReference>
<evidence type="ECO:0000313" key="4">
    <source>
        <dbReference type="EMBL" id="WVY97025.1"/>
    </source>
</evidence>
<feature type="transmembrane region" description="Helical" evidence="3">
    <location>
        <begin position="7"/>
        <end position="33"/>
    </location>
</feature>
<keyword evidence="3" id="KW-1133">Transmembrane helix</keyword>
<comment type="similarity">
    <text evidence="1">Belongs to the UbiA prenyltransferase family.</text>
</comment>
<organism evidence="4 5">
    <name type="scientific">Vigna mungo</name>
    <name type="common">Black gram</name>
    <name type="synonym">Phaseolus mungo</name>
    <dbReference type="NCBI Taxonomy" id="3915"/>
    <lineage>
        <taxon>Eukaryota</taxon>
        <taxon>Viridiplantae</taxon>
        <taxon>Streptophyta</taxon>
        <taxon>Embryophyta</taxon>
        <taxon>Tracheophyta</taxon>
        <taxon>Spermatophyta</taxon>
        <taxon>Magnoliopsida</taxon>
        <taxon>eudicotyledons</taxon>
        <taxon>Gunneridae</taxon>
        <taxon>Pentapetalae</taxon>
        <taxon>rosids</taxon>
        <taxon>fabids</taxon>
        <taxon>Fabales</taxon>
        <taxon>Fabaceae</taxon>
        <taxon>Papilionoideae</taxon>
        <taxon>50 kb inversion clade</taxon>
        <taxon>NPAAA clade</taxon>
        <taxon>indigoferoid/millettioid clade</taxon>
        <taxon>Phaseoleae</taxon>
        <taxon>Vigna</taxon>
    </lineage>
</organism>
<dbReference type="AlphaFoldDB" id="A0AAQ3MTR8"/>
<dbReference type="PANTHER" id="PTHR43009:SF6">
    <property type="entry name" value="HOMOGENTISATE PHYTYLTRANSFERASE 1, CHLOROPLASTIC"/>
    <property type="match status" value="1"/>
</dbReference>
<evidence type="ECO:0000256" key="1">
    <source>
        <dbReference type="ARBA" id="ARBA00005985"/>
    </source>
</evidence>
<evidence type="ECO:0000313" key="5">
    <source>
        <dbReference type="Proteomes" id="UP001374535"/>
    </source>
</evidence>
<reference evidence="4 5" key="1">
    <citation type="journal article" date="2023" name="Life. Sci Alliance">
        <title>Evolutionary insights into 3D genome organization and epigenetic landscape of Vigna mungo.</title>
        <authorList>
            <person name="Junaid A."/>
            <person name="Singh B."/>
            <person name="Bhatia S."/>
        </authorList>
    </citation>
    <scope>NUCLEOTIDE SEQUENCE [LARGE SCALE GENOMIC DNA]</scope>
    <source>
        <strain evidence="4">Urdbean</strain>
    </source>
</reference>
<accession>A0AAQ3MTR8</accession>